<feature type="transmembrane region" description="Helical" evidence="1">
    <location>
        <begin position="41"/>
        <end position="69"/>
    </location>
</feature>
<sequence length="113" mass="12827">MDYDPMDQNTCTSYQCCPSFSRWAPFAADFSSAITGKCKSLFTFFTLTLFAFTLSLHTLLFHALLLHALNALRLHPRNLLTAAILFSGKLTKVMAPQFQFSEHDIAYLNTRCH</sequence>
<keyword evidence="1" id="KW-1133">Transmembrane helix</keyword>
<gene>
    <name evidence="2" type="ORF">C361_06910</name>
</gene>
<keyword evidence="1" id="KW-0812">Transmembrane</keyword>
<keyword evidence="1" id="KW-0472">Membrane</keyword>
<name>A0A854Q3W7_CRYNE</name>
<reference evidence="2 3" key="1">
    <citation type="submission" date="2017-06" db="EMBL/GenBank/DDBJ databases">
        <title>Global population genomics of the pathogenic fungus Cryptococcus neoformans var. grubii.</title>
        <authorList>
            <person name="Cuomo C."/>
            <person name="Litvintseva A."/>
            <person name="Chen Y."/>
            <person name="Young S."/>
            <person name="Zeng Q."/>
            <person name="Chapman S."/>
            <person name="Gujja S."/>
            <person name="Saif S."/>
            <person name="Birren B."/>
        </authorList>
    </citation>
    <scope>NUCLEOTIDE SEQUENCE [LARGE SCALE GENOMIC DNA]</scope>
    <source>
        <strain evidence="2 3">Tu259-1</strain>
    </source>
</reference>
<proteinExistence type="predicted"/>
<dbReference type="EMBL" id="AMKT01000113">
    <property type="protein sequence ID" value="OXG10216.1"/>
    <property type="molecule type" value="Genomic_DNA"/>
</dbReference>
<dbReference type="Proteomes" id="UP000199727">
    <property type="component" value="Unassembled WGS sequence"/>
</dbReference>
<accession>A0A854Q3W7</accession>
<comment type="caution">
    <text evidence="2">The sequence shown here is derived from an EMBL/GenBank/DDBJ whole genome shotgun (WGS) entry which is preliminary data.</text>
</comment>
<organism evidence="2 3">
    <name type="scientific">Cryptococcus neoformans Tu259-1</name>
    <dbReference type="NCBI Taxonomy" id="1230072"/>
    <lineage>
        <taxon>Eukaryota</taxon>
        <taxon>Fungi</taxon>
        <taxon>Dikarya</taxon>
        <taxon>Basidiomycota</taxon>
        <taxon>Agaricomycotina</taxon>
        <taxon>Tremellomycetes</taxon>
        <taxon>Tremellales</taxon>
        <taxon>Cryptococcaceae</taxon>
        <taxon>Cryptococcus</taxon>
        <taxon>Cryptococcus neoformans species complex</taxon>
    </lineage>
</organism>
<evidence type="ECO:0000256" key="1">
    <source>
        <dbReference type="SAM" id="Phobius"/>
    </source>
</evidence>
<evidence type="ECO:0000313" key="3">
    <source>
        <dbReference type="Proteomes" id="UP000199727"/>
    </source>
</evidence>
<dbReference type="AlphaFoldDB" id="A0A854Q3W7"/>
<evidence type="ECO:0000313" key="2">
    <source>
        <dbReference type="EMBL" id="OXG10216.1"/>
    </source>
</evidence>
<protein>
    <submittedName>
        <fullName evidence="2">Uncharacterized protein</fullName>
    </submittedName>
</protein>